<evidence type="ECO:0000313" key="3">
    <source>
        <dbReference type="EMBL" id="CAF3527982.1"/>
    </source>
</evidence>
<feature type="compositionally biased region" description="Polar residues" evidence="1">
    <location>
        <begin position="175"/>
        <end position="186"/>
    </location>
</feature>
<dbReference type="Proteomes" id="UP000677228">
    <property type="component" value="Unassembled WGS sequence"/>
</dbReference>
<dbReference type="EMBL" id="CAJNOK010000385">
    <property type="protein sequence ID" value="CAF0749530.1"/>
    <property type="molecule type" value="Genomic_DNA"/>
</dbReference>
<dbReference type="Proteomes" id="UP000682733">
    <property type="component" value="Unassembled WGS sequence"/>
</dbReference>
<evidence type="ECO:0000313" key="4">
    <source>
        <dbReference type="Proteomes" id="UP000677228"/>
    </source>
</evidence>
<proteinExistence type="predicted"/>
<evidence type="ECO:0000256" key="1">
    <source>
        <dbReference type="SAM" id="MobiDB-lite"/>
    </source>
</evidence>
<evidence type="ECO:0000313" key="2">
    <source>
        <dbReference type="EMBL" id="CAF0749530.1"/>
    </source>
</evidence>
<comment type="caution">
    <text evidence="2">The sequence shown here is derived from an EMBL/GenBank/DDBJ whole genome shotgun (WGS) entry which is preliminary data.</text>
</comment>
<dbReference type="EMBL" id="CAJOBA010000385">
    <property type="protein sequence ID" value="CAF3527982.1"/>
    <property type="molecule type" value="Genomic_DNA"/>
</dbReference>
<reference evidence="2" key="1">
    <citation type="submission" date="2021-02" db="EMBL/GenBank/DDBJ databases">
        <authorList>
            <person name="Nowell W R."/>
        </authorList>
    </citation>
    <scope>NUCLEOTIDE SEQUENCE</scope>
</reference>
<organism evidence="2 4">
    <name type="scientific">Didymodactylos carnosus</name>
    <dbReference type="NCBI Taxonomy" id="1234261"/>
    <lineage>
        <taxon>Eukaryota</taxon>
        <taxon>Metazoa</taxon>
        <taxon>Spiralia</taxon>
        <taxon>Gnathifera</taxon>
        <taxon>Rotifera</taxon>
        <taxon>Eurotatoria</taxon>
        <taxon>Bdelloidea</taxon>
        <taxon>Philodinida</taxon>
        <taxon>Philodinidae</taxon>
        <taxon>Didymodactylos</taxon>
    </lineage>
</organism>
<accession>A0A8S2CME3</accession>
<gene>
    <name evidence="2" type="ORF">OVA965_LOCUS1926</name>
    <name evidence="3" type="ORF">TMI583_LOCUS1926</name>
</gene>
<feature type="region of interest" description="Disordered" evidence="1">
    <location>
        <begin position="149"/>
        <end position="186"/>
    </location>
</feature>
<protein>
    <submittedName>
        <fullName evidence="2">Uncharacterized protein</fullName>
    </submittedName>
</protein>
<sequence length="186" mass="21925">MLVLNQHVTENSYFTFDKSLIPLSLEDDHYTDKEDGYKENRNQAPFVQFDFDDETIVNKMPLRSLNGNDTTMAPYYGQNQTTTSPDLNDNNDDELLYICRACRDYWICLPDQLKKNYRCKHRQRPIITTPQHFWSLGVPNTQTCLERGYGGVRSPTEPTERLRRPRRQFQQQEENALNNNIPLDDE</sequence>
<name>A0A8S2CME3_9BILA</name>
<dbReference type="AlphaFoldDB" id="A0A8S2CME3"/>